<comment type="caution">
    <text evidence="1">The sequence shown here is derived from an EMBL/GenBank/DDBJ whole genome shotgun (WGS) entry which is preliminary data.</text>
</comment>
<evidence type="ECO:0000313" key="2">
    <source>
        <dbReference type="Proteomes" id="UP001387100"/>
    </source>
</evidence>
<gene>
    <name evidence="1" type="ORF">WDZ17_16795</name>
</gene>
<evidence type="ECO:0000313" key="1">
    <source>
        <dbReference type="EMBL" id="MEJ5946954.1"/>
    </source>
</evidence>
<sequence>MDTPPADDTGRVRLLRSTSLTPLVPYAYAATTDRPGHLLFTAGACPLDSGPSSLRWTRGACRA</sequence>
<organism evidence="1 2">
    <name type="scientific">Pseudokineococcus basanitobsidens</name>
    <dbReference type="NCBI Taxonomy" id="1926649"/>
    <lineage>
        <taxon>Bacteria</taxon>
        <taxon>Bacillati</taxon>
        <taxon>Actinomycetota</taxon>
        <taxon>Actinomycetes</taxon>
        <taxon>Kineosporiales</taxon>
        <taxon>Kineosporiaceae</taxon>
        <taxon>Pseudokineococcus</taxon>
    </lineage>
</organism>
<dbReference type="Proteomes" id="UP001387100">
    <property type="component" value="Unassembled WGS sequence"/>
</dbReference>
<accession>A0ABU8RPP7</accession>
<reference evidence="1 2" key="1">
    <citation type="journal article" date="2017" name="Int. J. Syst. Evol. Microbiol.">
        <title>Pseudokineococcus basanitobsidens sp. nov., isolated from volcanic rock.</title>
        <authorList>
            <person name="Lee D.W."/>
            <person name="Park M.Y."/>
            <person name="Kim J.J."/>
            <person name="Kim B.S."/>
        </authorList>
    </citation>
    <scope>NUCLEOTIDE SEQUENCE [LARGE SCALE GENOMIC DNA]</scope>
    <source>
        <strain evidence="1 2">DSM 103726</strain>
    </source>
</reference>
<protein>
    <submittedName>
        <fullName evidence="1">Uncharacterized protein</fullName>
    </submittedName>
</protein>
<proteinExistence type="predicted"/>
<feature type="non-terminal residue" evidence="1">
    <location>
        <position position="63"/>
    </location>
</feature>
<dbReference type="EMBL" id="JBBIAA010000043">
    <property type="protein sequence ID" value="MEJ5946954.1"/>
    <property type="molecule type" value="Genomic_DNA"/>
</dbReference>
<keyword evidence="2" id="KW-1185">Reference proteome</keyword>
<name>A0ABU8RPP7_9ACTN</name>